<dbReference type="RefSeq" id="WP_121586899.1">
    <property type="nucleotide sequence ID" value="NZ_RCHT01000012.1"/>
</dbReference>
<organism evidence="3 4">
    <name type="scientific">Anaerotruncus massiliensis</name>
    <name type="common">ex Liu et al. 2021</name>
    <dbReference type="NCBI Taxonomy" id="2321404"/>
    <lineage>
        <taxon>Bacteria</taxon>
        <taxon>Bacillati</taxon>
        <taxon>Bacillota</taxon>
        <taxon>Clostridia</taxon>
        <taxon>Eubacteriales</taxon>
        <taxon>Oscillospiraceae</taxon>
        <taxon>Anaerotruncus</taxon>
    </lineage>
</organism>
<evidence type="ECO:0000256" key="1">
    <source>
        <dbReference type="SAM" id="MobiDB-lite"/>
    </source>
</evidence>
<evidence type="ECO:0000256" key="2">
    <source>
        <dbReference type="SAM" id="SignalP"/>
    </source>
</evidence>
<accession>A0A498D0C2</accession>
<comment type="caution">
    <text evidence="3">The sequence shown here is derived from an EMBL/GenBank/DDBJ whole genome shotgun (WGS) entry which is preliminary data.</text>
</comment>
<name>A0A498D0C2_9FIRM</name>
<dbReference type="AlphaFoldDB" id="A0A498D0C2"/>
<feature type="region of interest" description="Disordered" evidence="1">
    <location>
        <begin position="167"/>
        <end position="188"/>
    </location>
</feature>
<dbReference type="Proteomes" id="UP000276301">
    <property type="component" value="Unassembled WGS sequence"/>
</dbReference>
<feature type="signal peptide" evidence="2">
    <location>
        <begin position="1"/>
        <end position="25"/>
    </location>
</feature>
<sequence length="623" mass="67963">MSVKRITAICLALVMMLSLAVGASAASNYSLKVQNKYVQFYRGGSLTGSYLSKDGAVSLTSSKGDLLVCFTDSTGKSRRITLGSQSDLGVTGSLPSLSLSKTLDSDVQVTIGGTVGTLTVAGANKVTVSRGATVTTAKLTSSKAKLTASSGSSVKSVTAVTKSSVSGTVGSLKTGSGSDSDSTSGSSALKLSTRTIDADYGDRLSSLQDDLEENVTASYNGRKVSGRVSWVSSGSTAIRRSGTVRFLFTPDSSSYKKTYGSIYIDVDGGDDDDDSSTSNTGVKLTTKTIRADSGDRLRDLEDDLEDNVKATYDGKTISGEVRWDSSRSTVVKKSGSYKFVFEPDSSRYKTTTGTIRITVDGDDDDDDDDVELRIGSINVKNTSTRLRSLVSELEDEVDAYDDDGDRIRGEVKWVSDTTRVTKTGYYEFYFIPDSSKYDRVRDEIKITVNGSGSSSSSKKLTLKTDSFKADKDDRLYYYEDKLEDNVTARNRDGDKVSGKVKWVDESARITKTGNYDFYFIPDSSKYEKTRGQIKITVSGSGSGAVHFSTSSFRADKNDRLYEYDDELEDNVHAYNSDNDRLDGDFEWVDEDTKITKSGYYSFYFYPDSSKYDRTKGQIKINVR</sequence>
<evidence type="ECO:0000313" key="3">
    <source>
        <dbReference type="EMBL" id="RLL10835.1"/>
    </source>
</evidence>
<dbReference type="EMBL" id="RCHT01000012">
    <property type="protein sequence ID" value="RLL10835.1"/>
    <property type="molecule type" value="Genomic_DNA"/>
</dbReference>
<keyword evidence="2" id="KW-0732">Signal</keyword>
<gene>
    <name evidence="3" type="ORF">D4A47_08050</name>
</gene>
<reference evidence="3 4" key="1">
    <citation type="submission" date="2018-10" db="EMBL/GenBank/DDBJ databases">
        <title>Anaerotruncus faecis sp. nov., isolated from human feces.</title>
        <authorList>
            <person name="Wang Y.-J."/>
        </authorList>
    </citation>
    <scope>NUCLEOTIDE SEQUENCE [LARGE SCALE GENOMIC DNA]</scope>
    <source>
        <strain evidence="3 4">22A2-44</strain>
    </source>
</reference>
<keyword evidence="4" id="KW-1185">Reference proteome</keyword>
<proteinExistence type="predicted"/>
<feature type="chain" id="PRO_5019824657" evidence="2">
    <location>
        <begin position="26"/>
        <end position="623"/>
    </location>
</feature>
<protein>
    <submittedName>
        <fullName evidence="3">Uncharacterized protein</fullName>
    </submittedName>
</protein>
<evidence type="ECO:0000313" key="4">
    <source>
        <dbReference type="Proteomes" id="UP000276301"/>
    </source>
</evidence>